<gene>
    <name evidence="1" type="ORF">H8S64_14295</name>
</gene>
<dbReference type="RefSeq" id="WP_186976874.1">
    <property type="nucleotide sequence ID" value="NZ_JACOOH010000006.1"/>
</dbReference>
<accession>A0ABR7D2W8</accession>
<evidence type="ECO:0008006" key="3">
    <source>
        <dbReference type="Google" id="ProtNLM"/>
    </source>
</evidence>
<name>A0ABR7D2W8_9BACT</name>
<proteinExistence type="predicted"/>
<sequence length="212" mass="23284">MAKVLLDMLGAIIGSVGKVSYYMRYSDNIARRKGAGGKSSNSPAAVEQRMKFGMLIQLATILQTIITQGFPQRKRGLSAANAFVSINKDICSVESNVLTVDYEQLLCANGQLLTPEVTVTYSTENQKFSFEQTAPEEESNSNADDKVYAVLLESNQGLCRLKNLRQRGESGSTSIALPQRWEKEHVHVYVFATSADGKKASKSMYLTVEEGV</sequence>
<evidence type="ECO:0000313" key="2">
    <source>
        <dbReference type="Proteomes" id="UP000646484"/>
    </source>
</evidence>
<dbReference type="Pfam" id="PF19781">
    <property type="entry name" value="DUF6266"/>
    <property type="match status" value="1"/>
</dbReference>
<comment type="caution">
    <text evidence="1">The sequence shown here is derived from an EMBL/GenBank/DDBJ whole genome shotgun (WGS) entry which is preliminary data.</text>
</comment>
<evidence type="ECO:0000313" key="1">
    <source>
        <dbReference type="EMBL" id="MBC5622269.1"/>
    </source>
</evidence>
<dbReference type="Proteomes" id="UP000646484">
    <property type="component" value="Unassembled WGS sequence"/>
</dbReference>
<dbReference type="EMBL" id="JACOOH010000006">
    <property type="protein sequence ID" value="MBC5622269.1"/>
    <property type="molecule type" value="Genomic_DNA"/>
</dbReference>
<dbReference type="InterPro" id="IPR046233">
    <property type="entry name" value="DUF6266"/>
</dbReference>
<protein>
    <recommendedName>
        <fullName evidence="3">DUF4469 domain-containing protein</fullName>
    </recommendedName>
</protein>
<organism evidence="1 2">
    <name type="scientific">Butyricimonas hominis</name>
    <dbReference type="NCBI Taxonomy" id="2763032"/>
    <lineage>
        <taxon>Bacteria</taxon>
        <taxon>Pseudomonadati</taxon>
        <taxon>Bacteroidota</taxon>
        <taxon>Bacteroidia</taxon>
        <taxon>Bacteroidales</taxon>
        <taxon>Odoribacteraceae</taxon>
        <taxon>Butyricimonas</taxon>
    </lineage>
</organism>
<reference evidence="1 2" key="1">
    <citation type="submission" date="2020-08" db="EMBL/GenBank/DDBJ databases">
        <title>Genome public.</title>
        <authorList>
            <person name="Liu C."/>
            <person name="Sun Q."/>
        </authorList>
    </citation>
    <scope>NUCLEOTIDE SEQUENCE [LARGE SCALE GENOMIC DNA]</scope>
    <source>
        <strain evidence="1 2">NSJ-56</strain>
    </source>
</reference>
<keyword evidence="2" id="KW-1185">Reference proteome</keyword>